<dbReference type="InterPro" id="IPR029052">
    <property type="entry name" value="Metallo-depent_PP-like"/>
</dbReference>
<keyword evidence="3" id="KW-0408">Iron</keyword>
<dbReference type="PANTHER" id="PTHR42988:SF2">
    <property type="entry name" value="CYCLIC NUCLEOTIDE PHOSPHODIESTERASE CBUA0032-RELATED"/>
    <property type="match status" value="1"/>
</dbReference>
<reference evidence="6 7" key="1">
    <citation type="submission" date="2021-08" db="EMBL/GenBank/DDBJ databases">
        <title>Devosia salina sp. nov., isolated from the South China Sea sediment.</title>
        <authorList>
            <person name="Zhou Z."/>
        </authorList>
    </citation>
    <scope>NUCLEOTIDE SEQUENCE [LARGE SCALE GENOMIC DNA]</scope>
    <source>
        <strain evidence="6 7">SCS-3</strain>
    </source>
</reference>
<organism evidence="6 7">
    <name type="scientific">Devosia salina</name>
    <dbReference type="NCBI Taxonomy" id="2860336"/>
    <lineage>
        <taxon>Bacteria</taxon>
        <taxon>Pseudomonadati</taxon>
        <taxon>Pseudomonadota</taxon>
        <taxon>Alphaproteobacteria</taxon>
        <taxon>Hyphomicrobiales</taxon>
        <taxon>Devosiaceae</taxon>
        <taxon>Devosia</taxon>
    </lineage>
</organism>
<feature type="domain" description="Calcineurin-like phosphoesterase" evidence="5">
    <location>
        <begin position="6"/>
        <end position="203"/>
    </location>
</feature>
<keyword evidence="1" id="KW-0479">Metal-binding</keyword>
<dbReference type="InterPro" id="IPR050884">
    <property type="entry name" value="CNP_phosphodiesterase-III"/>
</dbReference>
<gene>
    <name evidence="6" type="ORF">K1X15_19195</name>
</gene>
<dbReference type="Proteomes" id="UP000825799">
    <property type="component" value="Chromosome"/>
</dbReference>
<accession>A0ABX8WCL2</accession>
<dbReference type="Pfam" id="PF00149">
    <property type="entry name" value="Metallophos"/>
    <property type="match status" value="1"/>
</dbReference>
<comment type="similarity">
    <text evidence="4">Belongs to the cyclic nucleotide phosphodiesterase class-III family.</text>
</comment>
<evidence type="ECO:0000256" key="1">
    <source>
        <dbReference type="ARBA" id="ARBA00022723"/>
    </source>
</evidence>
<sequence>MSDLVTFVHLTDLHVGDPNVQDDHLHSDTNTTLAAILADVKKLVPQPKFIVASGDLTNRGDEASYETLKAIFAEAELTMPVLFALGNHDKREGFYPAMLGKTDHAMAPYDHAQVIDGIHIITLDSSAPNKVGGSFEPGQLEWLKSELDNHADLPKLLVMHHAPALDDNPQMEWESLSIADTESLRQAVEGKNVIGILSGHIHYDRVSNWYGIPVVVGIGQHAATDVLWLHEGLRGYEGASFAIGTLRPSGLTITFAPLRKDPKEIMSFRFADFAEMLKKYEASLVAAE</sequence>
<keyword evidence="2" id="KW-0378">Hydrolase</keyword>
<evidence type="ECO:0000259" key="5">
    <source>
        <dbReference type="Pfam" id="PF00149"/>
    </source>
</evidence>
<evidence type="ECO:0000256" key="2">
    <source>
        <dbReference type="ARBA" id="ARBA00022801"/>
    </source>
</evidence>
<name>A0ABX8WCL2_9HYPH</name>
<dbReference type="EMBL" id="CP080590">
    <property type="protein sequence ID" value="QYO76675.1"/>
    <property type="molecule type" value="Genomic_DNA"/>
</dbReference>
<dbReference type="Gene3D" id="3.60.21.10">
    <property type="match status" value="1"/>
</dbReference>
<evidence type="ECO:0000256" key="3">
    <source>
        <dbReference type="ARBA" id="ARBA00023004"/>
    </source>
</evidence>
<evidence type="ECO:0000313" key="7">
    <source>
        <dbReference type="Proteomes" id="UP000825799"/>
    </source>
</evidence>
<evidence type="ECO:0000313" key="6">
    <source>
        <dbReference type="EMBL" id="QYO76675.1"/>
    </source>
</evidence>
<dbReference type="InterPro" id="IPR004843">
    <property type="entry name" value="Calcineurin-like_PHP"/>
</dbReference>
<dbReference type="RefSeq" id="WP_220305140.1">
    <property type="nucleotide sequence ID" value="NZ_CP080590.1"/>
</dbReference>
<protein>
    <submittedName>
        <fullName evidence="6">Metallophosphoesterase</fullName>
    </submittedName>
</protein>
<keyword evidence="7" id="KW-1185">Reference proteome</keyword>
<dbReference type="SUPFAM" id="SSF56300">
    <property type="entry name" value="Metallo-dependent phosphatases"/>
    <property type="match status" value="1"/>
</dbReference>
<evidence type="ECO:0000256" key="4">
    <source>
        <dbReference type="ARBA" id="ARBA00025742"/>
    </source>
</evidence>
<dbReference type="PANTHER" id="PTHR42988">
    <property type="entry name" value="PHOSPHOHYDROLASE"/>
    <property type="match status" value="1"/>
</dbReference>
<proteinExistence type="inferred from homology"/>